<protein>
    <submittedName>
        <fullName evidence="2">Uncharacterized protein</fullName>
    </submittedName>
</protein>
<reference evidence="2" key="1">
    <citation type="submission" date="2016-11" db="EMBL/GenBank/DDBJ databases">
        <title>The genome sequence of Colletotrichum cuscutae.</title>
        <authorList>
            <person name="Baroncelli R."/>
        </authorList>
    </citation>
    <scope>NUCLEOTIDE SEQUENCE</scope>
    <source>
        <strain evidence="2">IMI 304802</strain>
    </source>
</reference>
<proteinExistence type="predicted"/>
<feature type="non-terminal residue" evidence="2">
    <location>
        <position position="1"/>
    </location>
</feature>
<feature type="region of interest" description="Disordered" evidence="1">
    <location>
        <begin position="52"/>
        <end position="92"/>
    </location>
</feature>
<dbReference type="AlphaFoldDB" id="A0AAI9V9Q6"/>
<sequence>LVCPGLSSLLRPAVLPQSRLSPSLHPRHATLNPPVTAQAHWLAFHWPTHTSLSASRSKKHPKSGNSQCRQRSGISRIAMTAHDQRSAKTKLR</sequence>
<organism evidence="2 3">
    <name type="scientific">Colletotrichum cuscutae</name>
    <dbReference type="NCBI Taxonomy" id="1209917"/>
    <lineage>
        <taxon>Eukaryota</taxon>
        <taxon>Fungi</taxon>
        <taxon>Dikarya</taxon>
        <taxon>Ascomycota</taxon>
        <taxon>Pezizomycotina</taxon>
        <taxon>Sordariomycetes</taxon>
        <taxon>Hypocreomycetidae</taxon>
        <taxon>Glomerellales</taxon>
        <taxon>Glomerellaceae</taxon>
        <taxon>Colletotrichum</taxon>
        <taxon>Colletotrichum acutatum species complex</taxon>
    </lineage>
</organism>
<dbReference type="EMBL" id="MPDP01000235">
    <property type="protein sequence ID" value="KAK1470351.1"/>
    <property type="molecule type" value="Genomic_DNA"/>
</dbReference>
<gene>
    <name evidence="2" type="ORF">CCUS01_06453</name>
</gene>
<feature type="compositionally biased region" description="Polar residues" evidence="1">
    <location>
        <begin position="63"/>
        <end position="73"/>
    </location>
</feature>
<evidence type="ECO:0000256" key="1">
    <source>
        <dbReference type="SAM" id="MobiDB-lite"/>
    </source>
</evidence>
<dbReference type="Proteomes" id="UP001239213">
    <property type="component" value="Unassembled WGS sequence"/>
</dbReference>
<comment type="caution">
    <text evidence="2">The sequence shown here is derived from an EMBL/GenBank/DDBJ whole genome shotgun (WGS) entry which is preliminary data.</text>
</comment>
<evidence type="ECO:0000313" key="3">
    <source>
        <dbReference type="Proteomes" id="UP001239213"/>
    </source>
</evidence>
<keyword evidence="3" id="KW-1185">Reference proteome</keyword>
<evidence type="ECO:0000313" key="2">
    <source>
        <dbReference type="EMBL" id="KAK1470351.1"/>
    </source>
</evidence>
<accession>A0AAI9V9Q6</accession>
<name>A0AAI9V9Q6_9PEZI</name>